<keyword evidence="2" id="KW-1003">Cell membrane</keyword>
<dbReference type="PANTHER" id="PTHR39583">
    <property type="entry name" value="TYPE II SECRETION SYSTEM PROTEIN J-RELATED"/>
    <property type="match status" value="1"/>
</dbReference>
<keyword evidence="3" id="KW-0488">Methylation</keyword>
<evidence type="ECO:0000313" key="9">
    <source>
        <dbReference type="Proteomes" id="UP000244892"/>
    </source>
</evidence>
<name>A0A2U8FUI8_9BURK</name>
<keyword evidence="5" id="KW-0812">Transmembrane</keyword>
<evidence type="ECO:0000313" key="8">
    <source>
        <dbReference type="EMBL" id="AWI54732.1"/>
    </source>
</evidence>
<organism evidence="8 9">
    <name type="scientific">Aquabacterium olei</name>
    <dbReference type="NCBI Taxonomy" id="1296669"/>
    <lineage>
        <taxon>Bacteria</taxon>
        <taxon>Pseudomonadati</taxon>
        <taxon>Pseudomonadota</taxon>
        <taxon>Betaproteobacteria</taxon>
        <taxon>Burkholderiales</taxon>
        <taxon>Aquabacterium</taxon>
    </lineage>
</organism>
<evidence type="ECO:0000256" key="6">
    <source>
        <dbReference type="ARBA" id="ARBA00022989"/>
    </source>
</evidence>
<dbReference type="PANTHER" id="PTHR39583:SF2">
    <property type="entry name" value="TYPE II SECRETION SYSTEM PROTEIN J"/>
    <property type="match status" value="1"/>
</dbReference>
<comment type="subcellular location">
    <subcellularLocation>
        <location evidence="1">Cell inner membrane</location>
        <topology evidence="1">Single-pass membrane protein</topology>
    </subcellularLocation>
</comment>
<dbReference type="RefSeq" id="WP_109037724.1">
    <property type="nucleotide sequence ID" value="NZ_CP029210.1"/>
</dbReference>
<dbReference type="InterPro" id="IPR012902">
    <property type="entry name" value="N_methyl_site"/>
</dbReference>
<gene>
    <name evidence="8" type="ORF">DEH84_15885</name>
</gene>
<dbReference type="KEGG" id="aon:DEH84_15885"/>
<dbReference type="EMBL" id="CP029210">
    <property type="protein sequence ID" value="AWI54732.1"/>
    <property type="molecule type" value="Genomic_DNA"/>
</dbReference>
<evidence type="ECO:0000256" key="1">
    <source>
        <dbReference type="ARBA" id="ARBA00004377"/>
    </source>
</evidence>
<keyword evidence="6" id="KW-1133">Transmembrane helix</keyword>
<dbReference type="InterPro" id="IPR045584">
    <property type="entry name" value="Pilin-like"/>
</dbReference>
<dbReference type="Proteomes" id="UP000244892">
    <property type="component" value="Chromosome"/>
</dbReference>
<keyword evidence="4" id="KW-0997">Cell inner membrane</keyword>
<dbReference type="InterPro" id="IPR051621">
    <property type="entry name" value="T2SS_protein_J"/>
</dbReference>
<dbReference type="GO" id="GO:0005886">
    <property type="term" value="C:plasma membrane"/>
    <property type="evidence" value="ECO:0007669"/>
    <property type="project" value="UniProtKB-SubCell"/>
</dbReference>
<dbReference type="Pfam" id="PF07963">
    <property type="entry name" value="N_methyl"/>
    <property type="match status" value="1"/>
</dbReference>
<reference evidence="8 9" key="1">
    <citation type="submission" date="2018-05" db="EMBL/GenBank/DDBJ databases">
        <title>complete genome sequence of Aquabacterium olei NBRC 110486.</title>
        <authorList>
            <person name="Tang B."/>
            <person name="Chang J."/>
            <person name="Zhang L."/>
            <person name="Yang H."/>
        </authorList>
    </citation>
    <scope>NUCLEOTIDE SEQUENCE [LARGE SCALE GENOMIC DNA]</scope>
    <source>
        <strain evidence="8 9">NBRC 110486</strain>
    </source>
</reference>
<dbReference type="SUPFAM" id="SSF54523">
    <property type="entry name" value="Pili subunits"/>
    <property type="match status" value="1"/>
</dbReference>
<evidence type="ECO:0000256" key="7">
    <source>
        <dbReference type="ARBA" id="ARBA00023136"/>
    </source>
</evidence>
<evidence type="ECO:0000256" key="2">
    <source>
        <dbReference type="ARBA" id="ARBA00022475"/>
    </source>
</evidence>
<keyword evidence="7" id="KW-0472">Membrane</keyword>
<dbReference type="AlphaFoldDB" id="A0A2U8FUI8"/>
<proteinExistence type="predicted"/>
<dbReference type="NCBIfam" id="TIGR02532">
    <property type="entry name" value="IV_pilin_GFxxxE"/>
    <property type="match status" value="1"/>
</dbReference>
<dbReference type="OrthoDB" id="9151668at2"/>
<protein>
    <submittedName>
        <fullName evidence="8">General secretion pathway protein GspJ</fullName>
    </submittedName>
</protein>
<dbReference type="PROSITE" id="PS00409">
    <property type="entry name" value="PROKAR_NTER_METHYL"/>
    <property type="match status" value="1"/>
</dbReference>
<sequence>MSFAHRPSSARSGAVSAAHARAQGFTLVEVLVSLMILSVLAATAWKGLDAISSARTVADDNLRRTLRLQSVMVQWEADMAQVLDTQVVPGLEYDGGTMRLTRRHSAGVQVVAWVLRSGRWVRWASPPAVRVGELKQAWQTTYQLQGTEPGALTALRGVAQWQVFCFRNGSLTNCQSTGNVAAAPVAAEGASAPTVLRQQLPEAVRLQMVFEEGSGQSGRLQRDVMLAPQPN</sequence>
<evidence type="ECO:0000256" key="4">
    <source>
        <dbReference type="ARBA" id="ARBA00022519"/>
    </source>
</evidence>
<accession>A0A2U8FUI8</accession>
<evidence type="ECO:0000256" key="3">
    <source>
        <dbReference type="ARBA" id="ARBA00022481"/>
    </source>
</evidence>
<keyword evidence="9" id="KW-1185">Reference proteome</keyword>
<evidence type="ECO:0000256" key="5">
    <source>
        <dbReference type="ARBA" id="ARBA00022692"/>
    </source>
</evidence>